<evidence type="ECO:0000313" key="2">
    <source>
        <dbReference type="Proteomes" id="UP001281410"/>
    </source>
</evidence>
<dbReference type="EMBL" id="JANJYJ010000007">
    <property type="protein sequence ID" value="KAK3199446.1"/>
    <property type="molecule type" value="Genomic_DNA"/>
</dbReference>
<keyword evidence="2" id="KW-1185">Reference proteome</keyword>
<organism evidence="1 2">
    <name type="scientific">Dipteronia sinensis</name>
    <dbReference type="NCBI Taxonomy" id="43782"/>
    <lineage>
        <taxon>Eukaryota</taxon>
        <taxon>Viridiplantae</taxon>
        <taxon>Streptophyta</taxon>
        <taxon>Embryophyta</taxon>
        <taxon>Tracheophyta</taxon>
        <taxon>Spermatophyta</taxon>
        <taxon>Magnoliopsida</taxon>
        <taxon>eudicotyledons</taxon>
        <taxon>Gunneridae</taxon>
        <taxon>Pentapetalae</taxon>
        <taxon>rosids</taxon>
        <taxon>malvids</taxon>
        <taxon>Sapindales</taxon>
        <taxon>Sapindaceae</taxon>
        <taxon>Hippocastanoideae</taxon>
        <taxon>Acereae</taxon>
        <taxon>Dipteronia</taxon>
    </lineage>
</organism>
<proteinExistence type="predicted"/>
<dbReference type="AlphaFoldDB" id="A0AAE0A3T7"/>
<evidence type="ECO:0000313" key="1">
    <source>
        <dbReference type="EMBL" id="KAK3199446.1"/>
    </source>
</evidence>
<gene>
    <name evidence="1" type="ORF">Dsin_022861</name>
</gene>
<name>A0AAE0A3T7_9ROSI</name>
<comment type="caution">
    <text evidence="1">The sequence shown here is derived from an EMBL/GenBank/DDBJ whole genome shotgun (WGS) entry which is preliminary data.</text>
</comment>
<accession>A0AAE0A3T7</accession>
<reference evidence="1" key="1">
    <citation type="journal article" date="2023" name="Plant J.">
        <title>Genome sequences and population genomics provide insights into the demographic history, inbreeding, and mutation load of two 'living fossil' tree species of Dipteronia.</title>
        <authorList>
            <person name="Feng Y."/>
            <person name="Comes H.P."/>
            <person name="Chen J."/>
            <person name="Zhu S."/>
            <person name="Lu R."/>
            <person name="Zhang X."/>
            <person name="Li P."/>
            <person name="Qiu J."/>
            <person name="Olsen K.M."/>
            <person name="Qiu Y."/>
        </authorList>
    </citation>
    <scope>NUCLEOTIDE SEQUENCE</scope>
    <source>
        <strain evidence="1">NBL</strain>
    </source>
</reference>
<protein>
    <submittedName>
        <fullName evidence="1">Uncharacterized protein</fullName>
    </submittedName>
</protein>
<dbReference type="Proteomes" id="UP001281410">
    <property type="component" value="Unassembled WGS sequence"/>
</dbReference>
<sequence length="116" mass="13218">MSMLLNGSPTTEFMMERGLLQRDQLSPFLFNLVMECLSVCLKKAGDLNMVRGLISINPAWLEWGKKGPREDEWVAVFKYKEAIRPITYLGMPLGARPSSKAFWNSVLSRIQKRLAP</sequence>